<dbReference type="PANTHER" id="PTHR48056">
    <property type="entry name" value="LRR RECEPTOR-LIKE SERINE/THREONINE-PROTEIN KINASE-RELATED"/>
    <property type="match status" value="1"/>
</dbReference>
<dbReference type="Gene3D" id="1.10.510.10">
    <property type="entry name" value="Transferase(Phosphotransferase) domain 1"/>
    <property type="match status" value="1"/>
</dbReference>
<protein>
    <recommendedName>
        <fullName evidence="17">Protein kinase domain-containing protein</fullName>
    </recommendedName>
</protein>
<dbReference type="SMART" id="SM00220">
    <property type="entry name" value="S_TKc"/>
    <property type="match status" value="1"/>
</dbReference>
<keyword evidence="9" id="KW-0418">Kinase</keyword>
<dbReference type="OrthoDB" id="676979at2759"/>
<dbReference type="InterPro" id="IPR050647">
    <property type="entry name" value="Plant_LRR-RLKs"/>
</dbReference>
<dbReference type="Pfam" id="PF08263">
    <property type="entry name" value="LRRNT_2"/>
    <property type="match status" value="1"/>
</dbReference>
<dbReference type="SMART" id="SM00369">
    <property type="entry name" value="LRR_TYP"/>
    <property type="match status" value="5"/>
</dbReference>
<dbReference type="CDD" id="cd14066">
    <property type="entry name" value="STKc_IRAK"/>
    <property type="match status" value="1"/>
</dbReference>
<evidence type="ECO:0000256" key="2">
    <source>
        <dbReference type="ARBA" id="ARBA00008684"/>
    </source>
</evidence>
<keyword evidence="6 16" id="KW-0732">Signal</keyword>
<dbReference type="GO" id="GO:0033612">
    <property type="term" value="F:receptor serine/threonine kinase binding"/>
    <property type="evidence" value="ECO:0007669"/>
    <property type="project" value="TreeGrafter"/>
</dbReference>
<evidence type="ECO:0000256" key="16">
    <source>
        <dbReference type="SAM" id="SignalP"/>
    </source>
</evidence>
<dbReference type="GO" id="GO:0016020">
    <property type="term" value="C:membrane"/>
    <property type="evidence" value="ECO:0007669"/>
    <property type="project" value="UniProtKB-SubCell"/>
</dbReference>
<dbReference type="Pfam" id="PF00069">
    <property type="entry name" value="Pkinase"/>
    <property type="match status" value="1"/>
</dbReference>
<feature type="binding site" evidence="14">
    <location>
        <position position="720"/>
    </location>
    <ligand>
        <name>ATP</name>
        <dbReference type="ChEBI" id="CHEBI:30616"/>
    </ligand>
</feature>
<feature type="domain" description="Protein kinase" evidence="17">
    <location>
        <begin position="691"/>
        <end position="981"/>
    </location>
</feature>
<dbReference type="Pfam" id="PF23598">
    <property type="entry name" value="LRR_14"/>
    <property type="match status" value="1"/>
</dbReference>
<dbReference type="InterPro" id="IPR017441">
    <property type="entry name" value="Protein_kinase_ATP_BS"/>
</dbReference>
<reference evidence="18 19" key="1">
    <citation type="journal article" date="2014" name="PLoS ONE">
        <title>Global Analysis of Gene Expression Profiles in Physic Nut (Jatropha curcas L.) Seedlings Exposed to Salt Stress.</title>
        <authorList>
            <person name="Zhang L."/>
            <person name="Zhang C."/>
            <person name="Wu P."/>
            <person name="Chen Y."/>
            <person name="Li M."/>
            <person name="Jiang H."/>
            <person name="Wu G."/>
        </authorList>
    </citation>
    <scope>NUCLEOTIDE SEQUENCE [LARGE SCALE GENOMIC DNA]</scope>
    <source>
        <strain evidence="19">cv. GZQX0401</strain>
        <tissue evidence="18">Young leaves</tissue>
    </source>
</reference>
<dbReference type="InterPro" id="IPR001611">
    <property type="entry name" value="Leu-rich_rpt"/>
</dbReference>
<keyword evidence="5 15" id="KW-0812">Transmembrane</keyword>
<dbReference type="InterPro" id="IPR055414">
    <property type="entry name" value="LRR_R13L4/SHOC2-like"/>
</dbReference>
<evidence type="ECO:0000256" key="15">
    <source>
        <dbReference type="SAM" id="Phobius"/>
    </source>
</evidence>
<dbReference type="InterPro" id="IPR008271">
    <property type="entry name" value="Ser/Thr_kinase_AS"/>
</dbReference>
<evidence type="ECO:0000256" key="14">
    <source>
        <dbReference type="PROSITE-ProRule" id="PRU10141"/>
    </source>
</evidence>
<dbReference type="Proteomes" id="UP000027138">
    <property type="component" value="Unassembled WGS sequence"/>
</dbReference>
<keyword evidence="19" id="KW-1185">Reference proteome</keyword>
<feature type="signal peptide" evidence="16">
    <location>
        <begin position="1"/>
        <end position="29"/>
    </location>
</feature>
<keyword evidence="11 15" id="KW-1133">Transmembrane helix</keyword>
<proteinExistence type="inferred from homology"/>
<dbReference type="InterPro" id="IPR011009">
    <property type="entry name" value="Kinase-like_dom_sf"/>
</dbReference>
<dbReference type="EMBL" id="KK914539">
    <property type="protein sequence ID" value="KDP34178.1"/>
    <property type="molecule type" value="Genomic_DNA"/>
</dbReference>
<comment type="similarity">
    <text evidence="2">Belongs to the protein kinase superfamily. Ser/Thr protein kinase family.</text>
</comment>
<dbReference type="FunFam" id="3.80.10.10:FF:000233">
    <property type="entry name" value="Leucine-rich repeat receptor-like protein kinase TDR"/>
    <property type="match status" value="1"/>
</dbReference>
<comment type="subcellular location">
    <subcellularLocation>
        <location evidence="1">Membrane</location>
        <topology evidence="1">Single-pass membrane protein</topology>
    </subcellularLocation>
</comment>
<dbReference type="FunFam" id="3.80.10.10:FF:000041">
    <property type="entry name" value="LRR receptor-like serine/threonine-protein kinase ERECTA"/>
    <property type="match status" value="1"/>
</dbReference>
<evidence type="ECO:0000256" key="13">
    <source>
        <dbReference type="ARBA" id="ARBA00023180"/>
    </source>
</evidence>
<dbReference type="PROSITE" id="PS00107">
    <property type="entry name" value="PROTEIN_KINASE_ATP"/>
    <property type="match status" value="1"/>
</dbReference>
<dbReference type="GO" id="GO:0005524">
    <property type="term" value="F:ATP binding"/>
    <property type="evidence" value="ECO:0007669"/>
    <property type="project" value="UniProtKB-UniRule"/>
</dbReference>
<evidence type="ECO:0000256" key="7">
    <source>
        <dbReference type="ARBA" id="ARBA00022737"/>
    </source>
</evidence>
<feature type="transmembrane region" description="Helical" evidence="15">
    <location>
        <begin position="634"/>
        <end position="657"/>
    </location>
</feature>
<dbReference type="SUPFAM" id="SSF52058">
    <property type="entry name" value="L domain-like"/>
    <property type="match status" value="2"/>
</dbReference>
<dbReference type="GO" id="GO:0004672">
    <property type="term" value="F:protein kinase activity"/>
    <property type="evidence" value="ECO:0007669"/>
    <property type="project" value="InterPro"/>
</dbReference>
<evidence type="ECO:0000313" key="19">
    <source>
        <dbReference type="Proteomes" id="UP000027138"/>
    </source>
</evidence>
<evidence type="ECO:0000256" key="8">
    <source>
        <dbReference type="ARBA" id="ARBA00022741"/>
    </source>
</evidence>
<keyword evidence="4" id="KW-0808">Transferase</keyword>
<dbReference type="GO" id="GO:0009791">
    <property type="term" value="P:post-embryonic development"/>
    <property type="evidence" value="ECO:0007669"/>
    <property type="project" value="UniProtKB-ARBA"/>
</dbReference>
<dbReference type="Pfam" id="PF00560">
    <property type="entry name" value="LRR_1"/>
    <property type="match status" value="5"/>
</dbReference>
<feature type="chain" id="PRO_5001639542" description="Protein kinase domain-containing protein" evidence="16">
    <location>
        <begin position="30"/>
        <end position="1026"/>
    </location>
</feature>
<keyword evidence="12 15" id="KW-0472">Membrane</keyword>
<evidence type="ECO:0000313" key="18">
    <source>
        <dbReference type="EMBL" id="KDP34178.1"/>
    </source>
</evidence>
<dbReference type="InterPro" id="IPR003591">
    <property type="entry name" value="Leu-rich_rpt_typical-subtyp"/>
</dbReference>
<dbReference type="FunFam" id="3.80.10.10:FF:000824">
    <property type="entry name" value="Receptor-like protein kinase HSL1 isoform A"/>
    <property type="match status" value="1"/>
</dbReference>
<keyword evidence="10 14" id="KW-0067">ATP-binding</keyword>
<evidence type="ECO:0000256" key="1">
    <source>
        <dbReference type="ARBA" id="ARBA00004167"/>
    </source>
</evidence>
<dbReference type="InterPro" id="IPR000719">
    <property type="entry name" value="Prot_kinase_dom"/>
</dbReference>
<dbReference type="InterPro" id="IPR013210">
    <property type="entry name" value="LRR_N_plant-typ"/>
</dbReference>
<sequence length="1026" mass="113933">MSMLPLPFLKFPTVLFLFFVTTIPLTVISQNANTEQTILLKLRRELGNPPLLESWNSSSPPCNWKGVQCIGNTVTGLVLSDVNITVTIPATICDLKNLISLDLSLNYIPGTFPTVLYNCSKLQHLDLSQNYFVGPIPDDIDRLSTLQYIDLGANNFSGDIPTTIGNLTELQTLFLYQNGFNGIIPKEIGSLANLVKLGLAFNPFMPSRIPVEFGNLKKLTFMWIRFANLIGPIPESFSNLSSLEHLDLAMNKLEANMPNGLFLLKNLTNLYLFHNKLSGEIPQVVEAFNLVEIDISLNSLTGSIPDDFGKLQRLEVLLLYINQLSGELPSSIALLPKLSIFRVFTNKLSGVLPPEFGLHSKLEVFEVSSNHFSGRLPENLCAGGVLQTFVAFSNNLTGEVPQKLGNCTTLNTVQLYNNKFSGEIPLGFWTAINMTYLLLSNNSFSGKLPSSVAWNLSRLEISNNKLSGPIPTGISSWRNVVVFKASNNLFSGEIPEELTSLSRLSTLFLDGNQFSGQLPSQMISWKSLTDLNLSRNALSGEIPAAMGSLPDLLYLDLSQNHLSGNIPSGFGQLKLIYLNLSSNQLSGQIPDQFDNLAYEYSFLNNSNLCAVNPVLNLPNCYIMYRSSNKLSSKVLAMILVLALTIFVVAAILTLFGVRDYLRNKHKRELATWKLTSFSRVDFTQANILAKLTENNLIGSGGSGKVYRIAVNRAGDSVAVKRIWNNRKFDEKLEKEFLAEVQILGTVKHSNIVKLLCCISNGDSKLLVYEYMENQSLDTWLHGKRRRSSLVTNTVNDSVLDWPTRLQIAIGAARGLCYMHHDSTPPIIHRDIKSSNILLDSEFKARIADFGLAKMLAKQGEDHTMSAVAGSFGYIAPEYAYTTKVNEKIDVYSFGVVLLELVTGREANSGDENSSLAEWAWRQSAEGKPFVDCLDEKIREPCYLEEMTTVFKLGLICTSKLPSARPSMKDVLQVLRRCSPRDNREKMGMEFDVAPLLGSSTYLSSYRRSKRVADDDDFESGLIYSDV</sequence>
<dbReference type="FunFam" id="1.10.510.10:FF:000714">
    <property type="entry name" value="Kinase family with leucine-rich repeat domain-containing protein"/>
    <property type="match status" value="1"/>
</dbReference>
<evidence type="ECO:0000256" key="11">
    <source>
        <dbReference type="ARBA" id="ARBA00022989"/>
    </source>
</evidence>
<keyword evidence="8 14" id="KW-0547">Nucleotide-binding</keyword>
<evidence type="ECO:0000256" key="6">
    <source>
        <dbReference type="ARBA" id="ARBA00022729"/>
    </source>
</evidence>
<dbReference type="SUPFAM" id="SSF56112">
    <property type="entry name" value="Protein kinase-like (PK-like)"/>
    <property type="match status" value="1"/>
</dbReference>
<evidence type="ECO:0000256" key="5">
    <source>
        <dbReference type="ARBA" id="ARBA00022692"/>
    </source>
</evidence>
<dbReference type="PANTHER" id="PTHR48056:SF29">
    <property type="entry name" value="RECEPTOR-LIKE PROTEIN KINASE HSL1"/>
    <property type="match status" value="1"/>
</dbReference>
<evidence type="ECO:0000256" key="9">
    <source>
        <dbReference type="ARBA" id="ARBA00022777"/>
    </source>
</evidence>
<dbReference type="FunFam" id="3.30.200.20:FF:000512">
    <property type="entry name" value="Receptor-like protein kinase HSL1"/>
    <property type="match status" value="1"/>
</dbReference>
<accession>A0A067KGR1</accession>
<dbReference type="Gene3D" id="3.30.200.20">
    <property type="entry name" value="Phosphorylase Kinase, domain 1"/>
    <property type="match status" value="1"/>
</dbReference>
<dbReference type="PROSITE" id="PS00108">
    <property type="entry name" value="PROTEIN_KINASE_ST"/>
    <property type="match status" value="1"/>
</dbReference>
<evidence type="ECO:0000256" key="3">
    <source>
        <dbReference type="ARBA" id="ARBA00022614"/>
    </source>
</evidence>
<evidence type="ECO:0000256" key="10">
    <source>
        <dbReference type="ARBA" id="ARBA00022840"/>
    </source>
</evidence>
<dbReference type="PROSITE" id="PS50011">
    <property type="entry name" value="PROTEIN_KINASE_DOM"/>
    <property type="match status" value="1"/>
</dbReference>
<gene>
    <name evidence="18" type="ORF">JCGZ_07749</name>
</gene>
<dbReference type="Gene3D" id="3.80.10.10">
    <property type="entry name" value="Ribonuclease Inhibitor"/>
    <property type="match status" value="4"/>
</dbReference>
<name>A0A067KGR1_JATCU</name>
<dbReference type="KEGG" id="jcu:105638229"/>
<evidence type="ECO:0000259" key="17">
    <source>
        <dbReference type="PROSITE" id="PS50011"/>
    </source>
</evidence>
<keyword evidence="7" id="KW-0677">Repeat</keyword>
<organism evidence="18 19">
    <name type="scientific">Jatropha curcas</name>
    <name type="common">Barbados nut</name>
    <dbReference type="NCBI Taxonomy" id="180498"/>
    <lineage>
        <taxon>Eukaryota</taxon>
        <taxon>Viridiplantae</taxon>
        <taxon>Streptophyta</taxon>
        <taxon>Embryophyta</taxon>
        <taxon>Tracheophyta</taxon>
        <taxon>Spermatophyta</taxon>
        <taxon>Magnoliopsida</taxon>
        <taxon>eudicotyledons</taxon>
        <taxon>Gunneridae</taxon>
        <taxon>Pentapetalae</taxon>
        <taxon>rosids</taxon>
        <taxon>fabids</taxon>
        <taxon>Malpighiales</taxon>
        <taxon>Euphorbiaceae</taxon>
        <taxon>Crotonoideae</taxon>
        <taxon>Jatropheae</taxon>
        <taxon>Jatropha</taxon>
    </lineage>
</organism>
<evidence type="ECO:0000256" key="12">
    <source>
        <dbReference type="ARBA" id="ARBA00023136"/>
    </source>
</evidence>
<dbReference type="InterPro" id="IPR032675">
    <property type="entry name" value="LRR_dom_sf"/>
</dbReference>
<evidence type="ECO:0000256" key="4">
    <source>
        <dbReference type="ARBA" id="ARBA00022679"/>
    </source>
</evidence>
<keyword evidence="3" id="KW-0433">Leucine-rich repeat</keyword>
<dbReference type="AlphaFoldDB" id="A0A067KGR1"/>
<keyword evidence="13" id="KW-0325">Glycoprotein</keyword>